<dbReference type="Pfam" id="PF05698">
    <property type="entry name" value="Trigger_C"/>
    <property type="match status" value="1"/>
</dbReference>
<dbReference type="EC" id="5.2.1.8" evidence="3"/>
<dbReference type="PANTHER" id="PTHR30560:SF4">
    <property type="entry name" value="OS01G0894700 PROTEIN"/>
    <property type="match status" value="1"/>
</dbReference>
<evidence type="ECO:0000313" key="11">
    <source>
        <dbReference type="Proteomes" id="UP000008141"/>
    </source>
</evidence>
<evidence type="ECO:0000256" key="4">
    <source>
        <dbReference type="ARBA" id="ARBA00023110"/>
    </source>
</evidence>
<dbReference type="InterPro" id="IPR008881">
    <property type="entry name" value="Trigger_fac_ribosome-bd_bac"/>
</dbReference>
<dbReference type="PANTHER" id="PTHR30560">
    <property type="entry name" value="TRIGGER FACTOR CHAPERONE AND PEPTIDYL-PROLYL CIS/TRANS ISOMERASE"/>
    <property type="match status" value="1"/>
</dbReference>
<evidence type="ECO:0000256" key="2">
    <source>
        <dbReference type="ARBA" id="ARBA00005464"/>
    </source>
</evidence>
<dbReference type="InterPro" id="IPR008880">
    <property type="entry name" value="Trigger_fac_C"/>
</dbReference>
<reference evidence="10 11" key="1">
    <citation type="journal article" date="2010" name="Plant Cell">
        <title>The Chlorella variabilis NC64A genome reveals adaptation to photosymbiosis, coevolution with viruses, and cryptic sex.</title>
        <authorList>
            <person name="Blanc G."/>
            <person name="Duncan G."/>
            <person name="Agarkova I."/>
            <person name="Borodovsky M."/>
            <person name="Gurnon J."/>
            <person name="Kuo A."/>
            <person name="Lindquist E."/>
            <person name="Lucas S."/>
            <person name="Pangilinan J."/>
            <person name="Polle J."/>
            <person name="Salamov A."/>
            <person name="Terry A."/>
            <person name="Yamada T."/>
            <person name="Dunigan D.D."/>
            <person name="Grigoriev I.V."/>
            <person name="Claverie J.M."/>
            <person name="Van Etten J.L."/>
        </authorList>
    </citation>
    <scope>NUCLEOTIDE SEQUENCE [LARGE SCALE GENOMIC DNA]</scope>
    <source>
        <strain evidence="10 11">NC64A</strain>
    </source>
</reference>
<accession>E1Z9T4</accession>
<feature type="domain" description="Trigger factor ribosome-binding bacterial" evidence="8">
    <location>
        <begin position="72"/>
        <end position="208"/>
    </location>
</feature>
<dbReference type="Gene3D" id="1.10.3120.10">
    <property type="entry name" value="Trigger factor, C-terminal domain"/>
    <property type="match status" value="1"/>
</dbReference>
<dbReference type="SUPFAM" id="SSF109998">
    <property type="entry name" value="Triger factor/SurA peptide-binding domain-like"/>
    <property type="match status" value="1"/>
</dbReference>
<dbReference type="GO" id="GO:0044183">
    <property type="term" value="F:protein folding chaperone"/>
    <property type="evidence" value="ECO:0007669"/>
    <property type="project" value="TreeGrafter"/>
</dbReference>
<sequence length="507" mass="55177">MHAQTVAARAVAPTSGLTPASRAAKPQQHTARRQPQAARRCVVAAAAAPAAPGVAVREEKLEGFATRLHVTAYKKVMEELRKGATLDGYRKGKAPDAALIAHVGGMARVANSALSELLEPAVAAAMAPYEGVAVPESERIEQGAEELEALFRRVGGVPGLALDSGFTFSVLFDAVPSLSWKTPYRELQVTVESAGDEASDAAEVERRLVSIRKGQAKLRVVADRGLQPGDLAIVDFSAARADTGEELVGATRQSMRLDTDDADETFLPGIVAIISGMKAGEEKEAPLTFPTDEAFQPAPLRGMEARVKVKMTELFTYELPEQLTDEWAGKVLEGADLAGLQQRLLEKVREEREAAQRERVADAFTSAVGKAVDCEVPESLLSELGSQQYSASLNRFLSEGQLTFETVKQLATPELAQQFVTSRREELLELQRSLLGFEDIAVQEGLKPSEAEIEAEFREAARQFSEYKQDFDAERLREQVFETVQANKVMDWLMANCTVKVLPPRKA</sequence>
<dbReference type="InterPro" id="IPR027304">
    <property type="entry name" value="Trigger_fact/SurA_dom_sf"/>
</dbReference>
<comment type="similarity">
    <text evidence="2">Belongs to the FKBP-type PPIase family. Tig subfamily.</text>
</comment>
<dbReference type="GO" id="GO:0043022">
    <property type="term" value="F:ribosome binding"/>
    <property type="evidence" value="ECO:0007669"/>
    <property type="project" value="TreeGrafter"/>
</dbReference>
<evidence type="ECO:0000256" key="5">
    <source>
        <dbReference type="ARBA" id="ARBA00023186"/>
    </source>
</evidence>
<dbReference type="KEGG" id="cvr:CHLNCDRAFT_143244"/>
<dbReference type="Proteomes" id="UP000008141">
    <property type="component" value="Unassembled WGS sequence"/>
</dbReference>
<dbReference type="InParanoid" id="E1Z9T4"/>
<dbReference type="OMA" id="KGIKTQF"/>
<dbReference type="Gene3D" id="3.30.70.1050">
    <property type="entry name" value="Trigger factor ribosome-binding domain"/>
    <property type="match status" value="1"/>
</dbReference>
<name>E1Z9T4_CHLVA</name>
<dbReference type="eggNOG" id="ENOG502QUET">
    <property type="taxonomic scope" value="Eukaryota"/>
</dbReference>
<feature type="domain" description="Trigger factor C-terminal" evidence="9">
    <location>
        <begin position="337"/>
        <end position="494"/>
    </location>
</feature>
<proteinExistence type="inferred from homology"/>
<evidence type="ECO:0000256" key="3">
    <source>
        <dbReference type="ARBA" id="ARBA00013194"/>
    </source>
</evidence>
<keyword evidence="4" id="KW-0697">Rotamase</keyword>
<dbReference type="SUPFAM" id="SSF102735">
    <property type="entry name" value="Trigger factor ribosome-binding domain"/>
    <property type="match status" value="1"/>
</dbReference>
<evidence type="ECO:0000256" key="1">
    <source>
        <dbReference type="ARBA" id="ARBA00000971"/>
    </source>
</evidence>
<evidence type="ECO:0000259" key="9">
    <source>
        <dbReference type="Pfam" id="PF05698"/>
    </source>
</evidence>
<gene>
    <name evidence="10" type="ORF">CHLNCDRAFT_143244</name>
</gene>
<dbReference type="Gene3D" id="3.10.50.40">
    <property type="match status" value="1"/>
</dbReference>
<dbReference type="FunCoup" id="E1Z9T4">
    <property type="interactions" value="605"/>
</dbReference>
<dbReference type="EMBL" id="GL433839">
    <property type="protein sequence ID" value="EFN57828.1"/>
    <property type="molecule type" value="Genomic_DNA"/>
</dbReference>
<feature type="region of interest" description="Disordered" evidence="7">
    <location>
        <begin position="1"/>
        <end position="37"/>
    </location>
</feature>
<dbReference type="InterPro" id="IPR005215">
    <property type="entry name" value="Trig_fac"/>
</dbReference>
<dbReference type="GO" id="GO:0015031">
    <property type="term" value="P:protein transport"/>
    <property type="evidence" value="ECO:0007669"/>
    <property type="project" value="InterPro"/>
</dbReference>
<dbReference type="AlphaFoldDB" id="E1Z9T4"/>
<dbReference type="OrthoDB" id="3366at2759"/>
<evidence type="ECO:0000256" key="7">
    <source>
        <dbReference type="SAM" id="MobiDB-lite"/>
    </source>
</evidence>
<protein>
    <recommendedName>
        <fullName evidence="3">peptidylprolyl isomerase</fullName>
        <ecNumber evidence="3">5.2.1.8</ecNumber>
    </recommendedName>
</protein>
<dbReference type="GeneID" id="17356850"/>
<feature type="compositionally biased region" description="Low complexity" evidence="7">
    <location>
        <begin position="26"/>
        <end position="37"/>
    </location>
</feature>
<dbReference type="InterPro" id="IPR036611">
    <property type="entry name" value="Trigger_fac_ribosome-bd_sf"/>
</dbReference>
<dbReference type="InterPro" id="IPR046357">
    <property type="entry name" value="PPIase_dom_sf"/>
</dbReference>
<organism evidence="11">
    <name type="scientific">Chlorella variabilis</name>
    <name type="common">Green alga</name>
    <dbReference type="NCBI Taxonomy" id="554065"/>
    <lineage>
        <taxon>Eukaryota</taxon>
        <taxon>Viridiplantae</taxon>
        <taxon>Chlorophyta</taxon>
        <taxon>core chlorophytes</taxon>
        <taxon>Trebouxiophyceae</taxon>
        <taxon>Chlorellales</taxon>
        <taxon>Chlorellaceae</taxon>
        <taxon>Chlorella clade</taxon>
        <taxon>Chlorella</taxon>
    </lineage>
</organism>
<evidence type="ECO:0000256" key="6">
    <source>
        <dbReference type="ARBA" id="ARBA00023235"/>
    </source>
</evidence>
<dbReference type="InterPro" id="IPR037041">
    <property type="entry name" value="Trigger_fac_C_sf"/>
</dbReference>
<comment type="catalytic activity">
    <reaction evidence="1">
        <text>[protein]-peptidylproline (omega=180) = [protein]-peptidylproline (omega=0)</text>
        <dbReference type="Rhea" id="RHEA:16237"/>
        <dbReference type="Rhea" id="RHEA-COMP:10747"/>
        <dbReference type="Rhea" id="RHEA-COMP:10748"/>
        <dbReference type="ChEBI" id="CHEBI:83833"/>
        <dbReference type="ChEBI" id="CHEBI:83834"/>
        <dbReference type="EC" id="5.2.1.8"/>
    </reaction>
</comment>
<dbReference type="GO" id="GO:0003755">
    <property type="term" value="F:peptidyl-prolyl cis-trans isomerase activity"/>
    <property type="evidence" value="ECO:0007669"/>
    <property type="project" value="UniProtKB-KW"/>
</dbReference>
<dbReference type="GO" id="GO:0043335">
    <property type="term" value="P:protein unfolding"/>
    <property type="evidence" value="ECO:0007669"/>
    <property type="project" value="TreeGrafter"/>
</dbReference>
<keyword evidence="5" id="KW-0143">Chaperone</keyword>
<evidence type="ECO:0000259" key="8">
    <source>
        <dbReference type="Pfam" id="PF05697"/>
    </source>
</evidence>
<dbReference type="RefSeq" id="XP_005849930.1">
    <property type="nucleotide sequence ID" value="XM_005849868.1"/>
</dbReference>
<dbReference type="STRING" id="554065.E1Z9T4"/>
<dbReference type="SUPFAM" id="SSF54534">
    <property type="entry name" value="FKBP-like"/>
    <property type="match status" value="1"/>
</dbReference>
<evidence type="ECO:0000313" key="10">
    <source>
        <dbReference type="EMBL" id="EFN57828.1"/>
    </source>
</evidence>
<keyword evidence="11" id="KW-1185">Reference proteome</keyword>
<dbReference type="Pfam" id="PF05697">
    <property type="entry name" value="Trigger_N"/>
    <property type="match status" value="1"/>
</dbReference>
<dbReference type="GO" id="GO:0051083">
    <property type="term" value="P:'de novo' cotranslational protein folding"/>
    <property type="evidence" value="ECO:0007669"/>
    <property type="project" value="TreeGrafter"/>
</dbReference>
<keyword evidence="6" id="KW-0413">Isomerase</keyword>